<reference evidence="3" key="1">
    <citation type="submission" date="2020-02" db="EMBL/GenBank/DDBJ databases">
        <authorList>
            <person name="Scholz U."/>
            <person name="Mascher M."/>
            <person name="Fiebig A."/>
        </authorList>
    </citation>
    <scope>NUCLEOTIDE SEQUENCE</scope>
</reference>
<dbReference type="PROSITE" id="PS51375">
    <property type="entry name" value="PPR"/>
    <property type="match status" value="4"/>
</dbReference>
<dbReference type="NCBIfam" id="TIGR00756">
    <property type="entry name" value="PPR"/>
    <property type="match status" value="3"/>
</dbReference>
<dbReference type="Gene3D" id="1.25.40.10">
    <property type="entry name" value="Tetratricopeptide repeat domain"/>
    <property type="match status" value="3"/>
</dbReference>
<gene>
    <name evidence="3" type="ORF">SI8410_06007864</name>
</gene>
<dbReference type="OrthoDB" id="736767at2759"/>
<sequence length="1014" mass="111663">MLKSAFNASVGYLSSAVPTSRHARCACPIARRRGELAFSSRKRMLPPEAGKMADVLDLLGPLDGIFPPSAGRLYASLLRKSIKSRNIAIGSMAHAHLMKSGLGAEPLLSNVLLNVYAKAGRLHECAKLFDEMPLKDIISWCTLISGCVSRGLDLEAFGLLKRVYRSGLMPNHFIISSVLKGCSNSDNSALGTQVHAAIIKIGLVFDSFVEVGLISMYAKYGAIVEAIKFFYEIPVKCLVSWNAMISGYVQHGFFSEAMDLSRDMCRMGFVMDLVAMRVVVGTGSALAMINFCKNLHAYSIKIGLDTDNFVVAEHVKLLSRLGEVDAIGKLFARVRKPDACLFALTIVGYYINGHRFEAVKHAEQLLRSGLNMSPGAIVSLLNLCLFKEEGSQVHAHVLKNGHGSYLSVSNALISTYANCEAMEDAEAAFLEMPEHDIISWTAIMSGHAQNAQFGEAFGIFQSCRKKGIKLDEHALATIINACSATRTMNLGQQCHALVLKLGIEFSEYLAASFLHMYSKCGDVDSTTALFYSYPCPHGLVPINVMLAGYSWNSLPEKAIELFCAEHGLGFIPNEFSFSAVLGACSDLRLVVMGQQLHSCIIKRGFESFDVVVGNAMIKFYVKSGNVESACRSFYSMNYWDSNSYAVMISGYAQNRCNMPAMKLFCQMHQSGLSRNPIAFASVLRCCVSLLALKLGKQVHASVLKTGFASDPHVSSSLVGMYSKSSGMDGAVKNRNEILTGDHAWWSSIVAEFSQEGKEVRGYGRSETMKLKSFQKERFGGSVELLKIVKPSLSVKAGIYSQPHEVQDSGISECSVESSQFAGFLNQLQDALREVVMRILGSSTRNETENVCKYLLFPRTRTEENRMVHILRLPTYCFSDLPKGGLFCARSRKDGQQDLTEGGHQEPAVKFIFQAFVLDKNPEFISLVYMRTTALVYRAFVATPKGLRYVDFQIETREGLTASSFSNGFLHWRTEKEDGFLVFLAGSQMGTMAFLASLKEHQSPSIFSRHPWDCG</sequence>
<dbReference type="GO" id="GO:0003723">
    <property type="term" value="F:RNA binding"/>
    <property type="evidence" value="ECO:0007669"/>
    <property type="project" value="InterPro"/>
</dbReference>
<evidence type="ECO:0000256" key="2">
    <source>
        <dbReference type="PROSITE-ProRule" id="PRU00708"/>
    </source>
</evidence>
<dbReference type="Pfam" id="PF01535">
    <property type="entry name" value="PPR"/>
    <property type="match status" value="8"/>
</dbReference>
<dbReference type="Proteomes" id="UP000663760">
    <property type="component" value="Chromosome 6"/>
</dbReference>
<name>A0A7I8KHB3_SPIIN</name>
<dbReference type="AlphaFoldDB" id="A0A7I8KHB3"/>
<evidence type="ECO:0000256" key="1">
    <source>
        <dbReference type="ARBA" id="ARBA00022737"/>
    </source>
</evidence>
<feature type="repeat" description="PPR" evidence="2">
    <location>
        <begin position="136"/>
        <end position="170"/>
    </location>
</feature>
<keyword evidence="1" id="KW-0677">Repeat</keyword>
<dbReference type="PANTHER" id="PTHR24015:SF739">
    <property type="entry name" value="OS03G0644200 PROTEIN"/>
    <property type="match status" value="1"/>
</dbReference>
<dbReference type="EMBL" id="LR746269">
    <property type="protein sequence ID" value="CAA7397199.1"/>
    <property type="molecule type" value="Genomic_DNA"/>
</dbReference>
<dbReference type="InterPro" id="IPR046960">
    <property type="entry name" value="PPR_At4g14850-like_plant"/>
</dbReference>
<dbReference type="PANTHER" id="PTHR24015">
    <property type="entry name" value="OS07G0578800 PROTEIN-RELATED"/>
    <property type="match status" value="1"/>
</dbReference>
<evidence type="ECO:0000313" key="4">
    <source>
        <dbReference type="Proteomes" id="UP000663760"/>
    </source>
</evidence>
<evidence type="ECO:0000313" key="3">
    <source>
        <dbReference type="EMBL" id="CAA7397199.1"/>
    </source>
</evidence>
<dbReference type="InterPro" id="IPR011990">
    <property type="entry name" value="TPR-like_helical_dom_sf"/>
</dbReference>
<organism evidence="3 4">
    <name type="scientific">Spirodela intermedia</name>
    <name type="common">Intermediate duckweed</name>
    <dbReference type="NCBI Taxonomy" id="51605"/>
    <lineage>
        <taxon>Eukaryota</taxon>
        <taxon>Viridiplantae</taxon>
        <taxon>Streptophyta</taxon>
        <taxon>Embryophyta</taxon>
        <taxon>Tracheophyta</taxon>
        <taxon>Spermatophyta</taxon>
        <taxon>Magnoliopsida</taxon>
        <taxon>Liliopsida</taxon>
        <taxon>Araceae</taxon>
        <taxon>Lemnoideae</taxon>
        <taxon>Spirodela</taxon>
    </lineage>
</organism>
<dbReference type="InterPro" id="IPR002885">
    <property type="entry name" value="PPR_rpt"/>
</dbReference>
<dbReference type="FunFam" id="1.25.40.10:FF:001325">
    <property type="entry name" value="Tetratricopeptide repeat (TPR)-like superfamily protein"/>
    <property type="match status" value="1"/>
</dbReference>
<proteinExistence type="predicted"/>
<dbReference type="GO" id="GO:0009451">
    <property type="term" value="P:RNA modification"/>
    <property type="evidence" value="ECO:0007669"/>
    <property type="project" value="InterPro"/>
</dbReference>
<feature type="repeat" description="PPR" evidence="2">
    <location>
        <begin position="640"/>
        <end position="674"/>
    </location>
</feature>
<feature type="repeat" description="PPR" evidence="2">
    <location>
        <begin position="237"/>
        <end position="271"/>
    </location>
</feature>
<keyword evidence="4" id="KW-1185">Reference proteome</keyword>
<accession>A0A7I8KHB3</accession>
<protein>
    <submittedName>
        <fullName evidence="3">Uncharacterized protein</fullName>
    </submittedName>
</protein>
<feature type="repeat" description="PPR" evidence="2">
    <location>
        <begin position="436"/>
        <end position="470"/>
    </location>
</feature>